<keyword evidence="2" id="KW-1185">Reference proteome</keyword>
<dbReference type="RefSeq" id="WP_012781221.1">
    <property type="nucleotide sequence ID" value="NC_013061.1"/>
</dbReference>
<evidence type="ECO:0000313" key="2">
    <source>
        <dbReference type="Proteomes" id="UP000000852"/>
    </source>
</evidence>
<proteinExistence type="predicted"/>
<gene>
    <name evidence="1" type="ordered locus">Phep_1058</name>
</gene>
<evidence type="ECO:0000313" key="1">
    <source>
        <dbReference type="EMBL" id="ACU03277.1"/>
    </source>
</evidence>
<dbReference type="EMBL" id="CP001681">
    <property type="protein sequence ID" value="ACU03277.1"/>
    <property type="molecule type" value="Genomic_DNA"/>
</dbReference>
<dbReference type="AlphaFoldDB" id="C6Y3J8"/>
<dbReference type="KEGG" id="phe:Phep_1058"/>
<dbReference type="eggNOG" id="COG1044">
    <property type="taxonomic scope" value="Bacteria"/>
</dbReference>
<organism evidence="1 2">
    <name type="scientific">Pedobacter heparinus (strain ATCC 13125 / DSM 2366 / CIP 104194 / JCM 7457 / NBRC 12017 / NCIMB 9290 / NRRL B-14731 / HIM 762-3)</name>
    <dbReference type="NCBI Taxonomy" id="485917"/>
    <lineage>
        <taxon>Bacteria</taxon>
        <taxon>Pseudomonadati</taxon>
        <taxon>Bacteroidota</taxon>
        <taxon>Sphingobacteriia</taxon>
        <taxon>Sphingobacteriales</taxon>
        <taxon>Sphingobacteriaceae</taxon>
        <taxon>Pedobacter</taxon>
    </lineage>
</organism>
<sequence length="313" mass="34758">MKKTAIICLLFFISIKGISQTSLDQNGLKTTVTNTLLNSSLQAMRYEIAAVGFNPYHWQYGGSIIIELFHQYYASGYEKYSLGISYGSPALRLIESHGVMHTAMISLGTTSDLSTSTSGVINKVLPVYLDLQSYAGYKVRITYMQEKVDEVTDRNQIQTNTNPSGVIIPDFVVSTVLYNNIYSSGNLMLSGNGPHYIENGDVGIGTTDPKGYKLAVNGKIRAQEIKVEASPWPDYVFTKDYQLPTLQQTENHIKEKGHLPGIPSAEEVKANGIDLGEMNAKLLQKIEELTLHAIEQNRKIMNLEEIIGRNNLK</sequence>
<dbReference type="HOGENOM" id="CLU_888097_0_0_10"/>
<accession>C6Y3J8</accession>
<dbReference type="STRING" id="485917.Phep_1058"/>
<protein>
    <submittedName>
        <fullName evidence="1">Uncharacterized protein</fullName>
    </submittedName>
</protein>
<reference evidence="1 2" key="1">
    <citation type="journal article" date="2009" name="Stand. Genomic Sci.">
        <title>Complete genome sequence of Pedobacter heparinus type strain (HIM 762-3).</title>
        <authorList>
            <person name="Han C."/>
            <person name="Spring S."/>
            <person name="Lapidus A."/>
            <person name="Del Rio T.G."/>
            <person name="Tice H."/>
            <person name="Copeland A."/>
            <person name="Cheng J.F."/>
            <person name="Lucas S."/>
            <person name="Chen F."/>
            <person name="Nolan M."/>
            <person name="Bruce D."/>
            <person name="Goodwin L."/>
            <person name="Pitluck S."/>
            <person name="Ivanova N."/>
            <person name="Mavromatis K."/>
            <person name="Mikhailova N."/>
            <person name="Pati A."/>
            <person name="Chen A."/>
            <person name="Palaniappan K."/>
            <person name="Land M."/>
            <person name="Hauser L."/>
            <person name="Chang Y.J."/>
            <person name="Jeffries C.C."/>
            <person name="Saunders E."/>
            <person name="Chertkov O."/>
            <person name="Brettin T."/>
            <person name="Goker M."/>
            <person name="Rohde M."/>
            <person name="Bristow J."/>
            <person name="Eisen J.A."/>
            <person name="Markowitz V."/>
            <person name="Hugenholtz P."/>
            <person name="Kyrpides N.C."/>
            <person name="Klenk H.P."/>
            <person name="Detter J.C."/>
        </authorList>
    </citation>
    <scope>NUCLEOTIDE SEQUENCE [LARGE SCALE GENOMIC DNA]</scope>
    <source>
        <strain evidence="2">ATCC 13125 / DSM 2366 / CIP 104194 / JCM 7457 / NBRC 12017 / NCIMB 9290 / NRRL B-14731 / HIM 762-3</strain>
    </source>
</reference>
<dbReference type="Proteomes" id="UP000000852">
    <property type="component" value="Chromosome"/>
</dbReference>
<dbReference type="OrthoDB" id="9808753at2"/>
<name>C6Y3J8_PEDHD</name>